<dbReference type="EMBL" id="CYZV01000016">
    <property type="protein sequence ID" value="CUO19034.1"/>
    <property type="molecule type" value="Genomic_DNA"/>
</dbReference>
<evidence type="ECO:0000256" key="7">
    <source>
        <dbReference type="ARBA" id="ARBA00023012"/>
    </source>
</evidence>
<evidence type="ECO:0000256" key="4">
    <source>
        <dbReference type="ARBA" id="ARBA00022553"/>
    </source>
</evidence>
<evidence type="ECO:0000256" key="2">
    <source>
        <dbReference type="ARBA" id="ARBA00004370"/>
    </source>
</evidence>
<dbReference type="FunFam" id="3.30.565.10:FF:000006">
    <property type="entry name" value="Sensor histidine kinase WalK"/>
    <property type="match status" value="1"/>
</dbReference>
<dbReference type="SUPFAM" id="SSF55874">
    <property type="entry name" value="ATPase domain of HSP90 chaperone/DNA topoisomerase II/histidine kinase"/>
    <property type="match status" value="1"/>
</dbReference>
<dbReference type="SMART" id="SM00388">
    <property type="entry name" value="HisKA"/>
    <property type="match status" value="1"/>
</dbReference>
<dbReference type="OrthoDB" id="9813394at2"/>
<evidence type="ECO:0000259" key="9">
    <source>
        <dbReference type="PROSITE" id="PS50109"/>
    </source>
</evidence>
<dbReference type="InterPro" id="IPR004358">
    <property type="entry name" value="Sig_transdc_His_kin-like_C"/>
</dbReference>
<keyword evidence="8" id="KW-1133">Transmembrane helix</keyword>
<evidence type="ECO:0000256" key="3">
    <source>
        <dbReference type="ARBA" id="ARBA00012438"/>
    </source>
</evidence>
<evidence type="ECO:0000256" key="1">
    <source>
        <dbReference type="ARBA" id="ARBA00000085"/>
    </source>
</evidence>
<dbReference type="PRINTS" id="PR00344">
    <property type="entry name" value="BCTRLSENSOR"/>
</dbReference>
<dbReference type="InterPro" id="IPR005467">
    <property type="entry name" value="His_kinase_dom"/>
</dbReference>
<dbReference type="InterPro" id="IPR036890">
    <property type="entry name" value="HATPase_C_sf"/>
</dbReference>
<evidence type="ECO:0000256" key="5">
    <source>
        <dbReference type="ARBA" id="ARBA00022679"/>
    </source>
</evidence>
<dbReference type="PANTHER" id="PTHR43047:SF72">
    <property type="entry name" value="OSMOSENSING HISTIDINE PROTEIN KINASE SLN1"/>
    <property type="match status" value="1"/>
</dbReference>
<dbReference type="AlphaFoldDB" id="A0A174D0G4"/>
<dbReference type="Pfam" id="PF02518">
    <property type="entry name" value="HATPase_c"/>
    <property type="match status" value="1"/>
</dbReference>
<comment type="catalytic activity">
    <reaction evidence="1">
        <text>ATP + protein L-histidine = ADP + protein N-phospho-L-histidine.</text>
        <dbReference type="EC" id="2.7.13.3"/>
    </reaction>
</comment>
<keyword evidence="7" id="KW-0902">Two-component regulatory system</keyword>
<evidence type="ECO:0000313" key="11">
    <source>
        <dbReference type="Proteomes" id="UP000095558"/>
    </source>
</evidence>
<dbReference type="Gene3D" id="1.10.287.130">
    <property type="match status" value="1"/>
</dbReference>
<proteinExistence type="predicted"/>
<dbReference type="InterPro" id="IPR003594">
    <property type="entry name" value="HATPase_dom"/>
</dbReference>
<dbReference type="PROSITE" id="PS50109">
    <property type="entry name" value="HIS_KIN"/>
    <property type="match status" value="1"/>
</dbReference>
<comment type="subcellular location">
    <subcellularLocation>
        <location evidence="2">Membrane</location>
    </subcellularLocation>
</comment>
<dbReference type="PANTHER" id="PTHR43047">
    <property type="entry name" value="TWO-COMPONENT HISTIDINE PROTEIN KINASE"/>
    <property type="match status" value="1"/>
</dbReference>
<dbReference type="InterPro" id="IPR036097">
    <property type="entry name" value="HisK_dim/P_sf"/>
</dbReference>
<dbReference type="SMART" id="SM00387">
    <property type="entry name" value="HATPase_c"/>
    <property type="match status" value="1"/>
</dbReference>
<dbReference type="Pfam" id="PF00512">
    <property type="entry name" value="HisKA"/>
    <property type="match status" value="1"/>
</dbReference>
<dbReference type="Proteomes" id="UP000095558">
    <property type="component" value="Unassembled WGS sequence"/>
</dbReference>
<keyword evidence="5 10" id="KW-0808">Transferase</keyword>
<dbReference type="RefSeq" id="WP_055276304.1">
    <property type="nucleotide sequence ID" value="NZ_CYZV01000016.1"/>
</dbReference>
<dbReference type="GO" id="GO:0005886">
    <property type="term" value="C:plasma membrane"/>
    <property type="evidence" value="ECO:0007669"/>
    <property type="project" value="TreeGrafter"/>
</dbReference>
<evidence type="ECO:0000256" key="6">
    <source>
        <dbReference type="ARBA" id="ARBA00022777"/>
    </source>
</evidence>
<feature type="domain" description="Histidine kinase" evidence="9">
    <location>
        <begin position="400"/>
        <end position="623"/>
    </location>
</feature>
<feature type="transmembrane region" description="Helical" evidence="8">
    <location>
        <begin position="348"/>
        <end position="372"/>
    </location>
</feature>
<keyword evidence="8" id="KW-0812">Transmembrane</keyword>
<protein>
    <recommendedName>
        <fullName evidence="3">histidine kinase</fullName>
        <ecNumber evidence="3">2.7.13.3</ecNumber>
    </recommendedName>
</protein>
<dbReference type="InterPro" id="IPR003661">
    <property type="entry name" value="HisK_dim/P_dom"/>
</dbReference>
<name>A0A174D0G4_9CLOT</name>
<sequence length="652" mass="74895">MYKKIILIFLILSTVIFIFINPILCYANDNNKKILIIGSYSPKNKWEVSITKGFGDAGKDRYTVKAEFLDSESFEEEGYEESFINFLNVKYKDSNIDYIVTLDDEAFQLIRSKLFDNQSFIYEKNIIFAGVNNYVTLSNEESKYIKGILEIQDNLEMINTILTAGNKVNDIYLLLDESIFCKTVKENFENLKDVAVVPFNYHIIQGAYLDDIKKQIEGISPENAAIFLCGTYKKDVDDGVVSSKSLIDELQEITSMPIYTKLEEYIYDGAIGGIVNDGYKLGEVLCSLIDNLIIGSNIFSAIPAHDTFSIPIFNYKAMSKYDINPLKLPKNTVYINKKPYDLLLPKKWIAVVWFVGFIIILGVCSLIYISIVNKKVARKNKMLLLESMEREKIKTDFIVTISHELRTPLNIIINATNLLMIKLKEDNIDVKYFQERLTYIMKNSNRLRRYINNLIDVSKLEMGYMDVKLKNQNIVNIVEEVTLAIVDLAKKFDIDVIFDTEEEEIITAIDTLKIERVILNLLSNSIKFSKNGRRIFVNMKKKEESVIIEISDEGMGMSEEFKTHLFEKFKRGDVNEGLKRQNEGSGLGLFIVKGLIELHNGTIDIISKLNEGTKIIITLPIRLVNEKENNEFIVDSSLEYLFEMEFSDIDKK</sequence>
<dbReference type="CDD" id="cd00082">
    <property type="entry name" value="HisKA"/>
    <property type="match status" value="1"/>
</dbReference>
<organism evidence="10 11">
    <name type="scientific">Clostridium disporicum</name>
    <dbReference type="NCBI Taxonomy" id="84024"/>
    <lineage>
        <taxon>Bacteria</taxon>
        <taxon>Bacillati</taxon>
        <taxon>Bacillota</taxon>
        <taxon>Clostridia</taxon>
        <taxon>Eubacteriales</taxon>
        <taxon>Clostridiaceae</taxon>
        <taxon>Clostridium</taxon>
    </lineage>
</organism>
<evidence type="ECO:0000256" key="8">
    <source>
        <dbReference type="SAM" id="Phobius"/>
    </source>
</evidence>
<dbReference type="SUPFAM" id="SSF47384">
    <property type="entry name" value="Homodimeric domain of signal transducing histidine kinase"/>
    <property type="match status" value="1"/>
</dbReference>
<dbReference type="GO" id="GO:0009927">
    <property type="term" value="F:histidine phosphotransfer kinase activity"/>
    <property type="evidence" value="ECO:0007669"/>
    <property type="project" value="TreeGrafter"/>
</dbReference>
<dbReference type="EC" id="2.7.13.3" evidence="3"/>
<keyword evidence="6 10" id="KW-0418">Kinase</keyword>
<dbReference type="GO" id="GO:0000155">
    <property type="term" value="F:phosphorelay sensor kinase activity"/>
    <property type="evidence" value="ECO:0007669"/>
    <property type="project" value="InterPro"/>
</dbReference>
<keyword evidence="4" id="KW-0597">Phosphoprotein</keyword>
<dbReference type="Gene3D" id="3.30.565.10">
    <property type="entry name" value="Histidine kinase-like ATPase, C-terminal domain"/>
    <property type="match status" value="1"/>
</dbReference>
<evidence type="ECO:0000313" key="10">
    <source>
        <dbReference type="EMBL" id="CUO19034.1"/>
    </source>
</evidence>
<accession>A0A174D0G4</accession>
<reference evidence="10 11" key="1">
    <citation type="submission" date="2015-09" db="EMBL/GenBank/DDBJ databases">
        <authorList>
            <consortium name="Pathogen Informatics"/>
        </authorList>
    </citation>
    <scope>NUCLEOTIDE SEQUENCE [LARGE SCALE GENOMIC DNA]</scope>
    <source>
        <strain evidence="10 11">2789STDY5834855</strain>
    </source>
</reference>
<gene>
    <name evidence="10" type="primary">phoR_9</name>
    <name evidence="10" type="ORF">ERS852470_01672</name>
</gene>
<keyword evidence="8" id="KW-0472">Membrane</keyword>